<accession>A0A8E1QWX5</accession>
<dbReference type="OrthoDB" id="9804592at2"/>
<evidence type="ECO:0000259" key="9">
    <source>
        <dbReference type="SMART" id="SM01002"/>
    </source>
</evidence>
<dbReference type="InterPro" id="IPR008141">
    <property type="entry name" value="Ala_DH"/>
</dbReference>
<dbReference type="InterPro" id="IPR008142">
    <property type="entry name" value="AlaDH/PNT_CS1"/>
</dbReference>
<evidence type="ECO:0000259" key="10">
    <source>
        <dbReference type="SMART" id="SM01003"/>
    </source>
</evidence>
<comment type="catalytic activity">
    <reaction evidence="5">
        <text>L-alanine + NAD(+) + H2O = pyruvate + NH4(+) + NADH + H(+)</text>
        <dbReference type="Rhea" id="RHEA:18405"/>
        <dbReference type="ChEBI" id="CHEBI:15361"/>
        <dbReference type="ChEBI" id="CHEBI:15377"/>
        <dbReference type="ChEBI" id="CHEBI:15378"/>
        <dbReference type="ChEBI" id="CHEBI:28938"/>
        <dbReference type="ChEBI" id="CHEBI:57540"/>
        <dbReference type="ChEBI" id="CHEBI:57945"/>
        <dbReference type="ChEBI" id="CHEBI:57972"/>
        <dbReference type="EC" id="1.4.1.1"/>
    </reaction>
</comment>
<feature type="domain" description="Alanine dehydrogenase/pyridine nucleotide transhydrogenase N-terminal" evidence="10">
    <location>
        <begin position="4"/>
        <end position="137"/>
    </location>
</feature>
<dbReference type="UniPathway" id="UPA00527">
    <property type="reaction ID" value="UER00585"/>
</dbReference>
<evidence type="ECO:0000256" key="1">
    <source>
        <dbReference type="ARBA" id="ARBA00005689"/>
    </source>
</evidence>
<keyword evidence="4 5" id="KW-0520">NAD</keyword>
<evidence type="ECO:0000256" key="8">
    <source>
        <dbReference type="PIRSR" id="PIRSR000183-3"/>
    </source>
</evidence>
<feature type="binding site" evidence="8">
    <location>
        <position position="134"/>
    </location>
    <ligand>
        <name>NAD(+)</name>
        <dbReference type="ChEBI" id="CHEBI:57540"/>
    </ligand>
</feature>
<dbReference type="SUPFAM" id="SSF52283">
    <property type="entry name" value="Formate/glycerate dehydrogenase catalytic domain-like"/>
    <property type="match status" value="1"/>
</dbReference>
<evidence type="ECO:0000313" key="12">
    <source>
        <dbReference type="Proteomes" id="UP000036951"/>
    </source>
</evidence>
<dbReference type="Pfam" id="PF05222">
    <property type="entry name" value="AlaDh_PNT_N"/>
    <property type="match status" value="1"/>
</dbReference>
<dbReference type="PROSITE" id="PS00837">
    <property type="entry name" value="ALADH_PNT_2"/>
    <property type="match status" value="1"/>
</dbReference>
<keyword evidence="12" id="KW-1185">Reference proteome</keyword>
<evidence type="ECO:0000256" key="5">
    <source>
        <dbReference type="PIRNR" id="PIRNR000183"/>
    </source>
</evidence>
<dbReference type="FunFam" id="3.40.50.720:FF:000049">
    <property type="entry name" value="Alanine dehydrogenase"/>
    <property type="match status" value="1"/>
</dbReference>
<dbReference type="CDD" id="cd05305">
    <property type="entry name" value="L-AlaDH"/>
    <property type="match status" value="1"/>
</dbReference>
<dbReference type="GO" id="GO:0042853">
    <property type="term" value="P:L-alanine catabolic process"/>
    <property type="evidence" value="ECO:0007669"/>
    <property type="project" value="UniProtKB-UniPathway"/>
</dbReference>
<evidence type="ECO:0000256" key="7">
    <source>
        <dbReference type="PIRSR" id="PIRSR000183-2"/>
    </source>
</evidence>
<feature type="active site" description="Proton donor/acceptor" evidence="6">
    <location>
        <position position="270"/>
    </location>
</feature>
<dbReference type="InterPro" id="IPR007886">
    <property type="entry name" value="AlaDH/PNT_N"/>
</dbReference>
<dbReference type="Pfam" id="PF01262">
    <property type="entry name" value="AlaDh_PNT_C"/>
    <property type="match status" value="1"/>
</dbReference>
<dbReference type="AlphaFoldDB" id="A0A8E1QWX5"/>
<feature type="binding site" evidence="8">
    <location>
        <begin position="239"/>
        <end position="240"/>
    </location>
    <ligand>
        <name>NAD(+)</name>
        <dbReference type="ChEBI" id="CHEBI:57540"/>
    </ligand>
</feature>
<comment type="similarity">
    <text evidence="1 5">Belongs to the AlaDH/PNT family.</text>
</comment>
<gene>
    <name evidence="11" type="ORF">ACU52_08910</name>
</gene>
<feature type="binding site" evidence="7">
    <location>
        <position position="15"/>
    </location>
    <ligand>
        <name>substrate</name>
    </ligand>
</feature>
<dbReference type="GO" id="GO:0000286">
    <property type="term" value="F:alanine dehydrogenase activity"/>
    <property type="evidence" value="ECO:0007669"/>
    <property type="project" value="UniProtKB-UniRule"/>
</dbReference>
<dbReference type="NCBIfam" id="TIGR00518">
    <property type="entry name" value="alaDH"/>
    <property type="match status" value="1"/>
</dbReference>
<dbReference type="EMBL" id="LFQU01000016">
    <property type="protein sequence ID" value="KOO68223.1"/>
    <property type="molecule type" value="Genomic_DNA"/>
</dbReference>
<protein>
    <recommendedName>
        <fullName evidence="2 5">Alanine dehydrogenase</fullName>
        <ecNumber evidence="2 5">1.4.1.1</ecNumber>
    </recommendedName>
</protein>
<dbReference type="GO" id="GO:0000166">
    <property type="term" value="F:nucleotide binding"/>
    <property type="evidence" value="ECO:0007669"/>
    <property type="project" value="UniProtKB-KW"/>
</dbReference>
<organism evidence="11 12">
    <name type="scientific">Xylanibacter rarus</name>
    <dbReference type="NCBI Taxonomy" id="1676614"/>
    <lineage>
        <taxon>Bacteria</taxon>
        <taxon>Pseudomonadati</taxon>
        <taxon>Bacteroidota</taxon>
        <taxon>Bacteroidia</taxon>
        <taxon>Bacteroidales</taxon>
        <taxon>Prevotellaceae</taxon>
        <taxon>Xylanibacter</taxon>
    </lineage>
</organism>
<dbReference type="EC" id="1.4.1.1" evidence="2 5"/>
<reference evidence="11 12" key="1">
    <citation type="submission" date="2015-06" db="EMBL/GenBank/DDBJ databases">
        <title>Prevotella sp. 109, sp. nov., a novel member of the family Prevotellaceae isolated from human faeces.</title>
        <authorList>
            <person name="Shkoporov A.N."/>
            <person name="Chaplin A.V."/>
            <person name="Kafarskaia L.I."/>
            <person name="Efimov B.A."/>
        </authorList>
    </citation>
    <scope>NUCLEOTIDE SEQUENCE [LARGE SCALE GENOMIC DNA]</scope>
    <source>
        <strain evidence="11 12">109</strain>
    </source>
</reference>
<feature type="binding site" evidence="8">
    <location>
        <position position="220"/>
    </location>
    <ligand>
        <name>NAD(+)</name>
        <dbReference type="ChEBI" id="CHEBI:57540"/>
    </ligand>
</feature>
<feature type="active site" description="Proton donor/acceptor" evidence="6">
    <location>
        <position position="96"/>
    </location>
</feature>
<evidence type="ECO:0000256" key="2">
    <source>
        <dbReference type="ARBA" id="ARBA00012897"/>
    </source>
</evidence>
<dbReference type="InterPro" id="IPR008143">
    <property type="entry name" value="Ala_DH/PNT_CS2"/>
</dbReference>
<feature type="domain" description="Alanine dehydrogenase/pyridine nucleotide transhydrogenase NAD(H)-binding" evidence="9">
    <location>
        <begin position="149"/>
        <end position="297"/>
    </location>
</feature>
<dbReference type="InterPro" id="IPR036291">
    <property type="entry name" value="NAD(P)-bd_dom_sf"/>
</dbReference>
<evidence type="ECO:0000313" key="11">
    <source>
        <dbReference type="EMBL" id="KOO68223.1"/>
    </source>
</evidence>
<feature type="binding site" evidence="8">
    <location>
        <begin position="267"/>
        <end position="270"/>
    </location>
    <ligand>
        <name>NAD(+)</name>
        <dbReference type="ChEBI" id="CHEBI:57540"/>
    </ligand>
</feature>
<feature type="binding site" evidence="7">
    <location>
        <position position="75"/>
    </location>
    <ligand>
        <name>substrate</name>
    </ligand>
</feature>
<keyword evidence="3 5" id="KW-0560">Oxidoreductase</keyword>
<evidence type="ECO:0000256" key="4">
    <source>
        <dbReference type="ARBA" id="ARBA00023027"/>
    </source>
</evidence>
<dbReference type="Gene3D" id="3.40.50.720">
    <property type="entry name" value="NAD(P)-binding Rossmann-like Domain"/>
    <property type="match status" value="2"/>
</dbReference>
<dbReference type="PROSITE" id="PS00836">
    <property type="entry name" value="ALADH_PNT_1"/>
    <property type="match status" value="1"/>
</dbReference>
<feature type="binding site" evidence="8">
    <location>
        <position position="198"/>
    </location>
    <ligand>
        <name>NAD(+)</name>
        <dbReference type="ChEBI" id="CHEBI:57540"/>
    </ligand>
</feature>
<dbReference type="PANTHER" id="PTHR42795">
    <property type="entry name" value="ALANINE DEHYDROGENASE"/>
    <property type="match status" value="1"/>
</dbReference>
<keyword evidence="8" id="KW-0547">Nucleotide-binding</keyword>
<dbReference type="SMART" id="SM01003">
    <property type="entry name" value="AlaDh_PNT_N"/>
    <property type="match status" value="1"/>
</dbReference>
<proteinExistence type="inferred from homology"/>
<name>A0A8E1QWX5_9BACT</name>
<evidence type="ECO:0000256" key="6">
    <source>
        <dbReference type="PIRSR" id="PIRSR000183-1"/>
    </source>
</evidence>
<sequence>MKVGIPKEIKNNESRVGMTPAGVSELVKHGHSVYVQHTAGVNSGFSDEMYENVGATILPTIEDVYQTADMIVKVKEPIESEYKLIRKGQLVFTYFHFACDKKLTEAMIESESVCLAYETVQLDDNSLPLLTPMSEVAGRMATINGAYYLQKTKGGKGKLICGVPGVRPAKVVVLGGGIVGQAAARVAAGMGADVVITDISLSLLRELSITMPANVNAIYSSHHNVVNEIKDADIVIGAVLIPGDKAPHLITKDMLKIMEPGTVLVDVAIDQGGCFETSHPTTHSDPVYVVDGIVHYAVANIPGAVPNTSTYALTNATLKYALALADKGWKKACKDDAALCKGLNIVEGKVTNKAVADVFNLEYVPVEL</sequence>
<dbReference type="InterPro" id="IPR007698">
    <property type="entry name" value="AlaDH/PNT_NAD(H)-bd"/>
</dbReference>
<dbReference type="PANTHER" id="PTHR42795:SF1">
    <property type="entry name" value="ALANINE DEHYDROGENASE"/>
    <property type="match status" value="1"/>
</dbReference>
<evidence type="ECO:0000256" key="3">
    <source>
        <dbReference type="ARBA" id="ARBA00023002"/>
    </source>
</evidence>
<dbReference type="PIRSF" id="PIRSF000183">
    <property type="entry name" value="Alanine_dh"/>
    <property type="match status" value="1"/>
</dbReference>
<dbReference type="RefSeq" id="WP_021855485.1">
    <property type="nucleotide sequence ID" value="NZ_DAWBWQ010000092.1"/>
</dbReference>
<dbReference type="GO" id="GO:0005886">
    <property type="term" value="C:plasma membrane"/>
    <property type="evidence" value="ECO:0007669"/>
    <property type="project" value="TreeGrafter"/>
</dbReference>
<comment type="caution">
    <text evidence="11">The sequence shown here is derived from an EMBL/GenBank/DDBJ whole genome shotgun (WGS) entry which is preliminary data.</text>
</comment>
<dbReference type="Proteomes" id="UP000036951">
    <property type="component" value="Unassembled WGS sequence"/>
</dbReference>
<dbReference type="SMART" id="SM01002">
    <property type="entry name" value="AlaDh_PNT_C"/>
    <property type="match status" value="1"/>
</dbReference>
<dbReference type="SUPFAM" id="SSF51735">
    <property type="entry name" value="NAD(P)-binding Rossmann-fold domains"/>
    <property type="match status" value="1"/>
</dbReference>